<evidence type="ECO:0000256" key="5">
    <source>
        <dbReference type="ARBA" id="ARBA00022840"/>
    </source>
</evidence>
<dbReference type="GO" id="GO:0006437">
    <property type="term" value="P:tyrosyl-tRNA aminoacylation"/>
    <property type="evidence" value="ECO:0007669"/>
    <property type="project" value="UniProtKB-UniRule"/>
</dbReference>
<dbReference type="InterPro" id="IPR002305">
    <property type="entry name" value="aa-tRNA-synth_Ic"/>
</dbReference>
<dbReference type="GO" id="GO:0003723">
    <property type="term" value="F:RNA binding"/>
    <property type="evidence" value="ECO:0007669"/>
    <property type="project" value="UniProtKB-KW"/>
</dbReference>
<evidence type="ECO:0000256" key="9">
    <source>
        <dbReference type="ARBA" id="ARBA00048248"/>
    </source>
</evidence>
<dbReference type="SUPFAM" id="SSF55174">
    <property type="entry name" value="Alpha-L RNA-binding motif"/>
    <property type="match status" value="1"/>
</dbReference>
<evidence type="ECO:0000313" key="15">
    <source>
        <dbReference type="Proteomes" id="UP000480556"/>
    </source>
</evidence>
<dbReference type="Gene3D" id="3.10.290.10">
    <property type="entry name" value="RNA-binding S4 domain"/>
    <property type="match status" value="1"/>
</dbReference>
<comment type="subcellular location">
    <subcellularLocation>
        <location evidence="10">Cytoplasm</location>
    </subcellularLocation>
</comment>
<dbReference type="Proteomes" id="UP000327478">
    <property type="component" value="Chromosome"/>
</dbReference>
<gene>
    <name evidence="10" type="primary">tyrS</name>
    <name evidence="13" type="ORF">GFH30_13150</name>
    <name evidence="12" type="ORF">GHJ48_11685</name>
</gene>
<evidence type="ECO:0000256" key="2">
    <source>
        <dbReference type="ARBA" id="ARBA00022490"/>
    </source>
</evidence>
<evidence type="ECO:0000256" key="11">
    <source>
        <dbReference type="PROSITE-ProRule" id="PRU00182"/>
    </source>
</evidence>
<dbReference type="Proteomes" id="UP000480556">
    <property type="component" value="Unassembled WGS sequence"/>
</dbReference>
<dbReference type="EC" id="6.1.1.1" evidence="10"/>
<comment type="subunit">
    <text evidence="1 10">Homodimer.</text>
</comment>
<comment type="catalytic activity">
    <reaction evidence="9 10">
        <text>tRNA(Tyr) + L-tyrosine + ATP = L-tyrosyl-tRNA(Tyr) + AMP + diphosphate + H(+)</text>
        <dbReference type="Rhea" id="RHEA:10220"/>
        <dbReference type="Rhea" id="RHEA-COMP:9706"/>
        <dbReference type="Rhea" id="RHEA-COMP:9707"/>
        <dbReference type="ChEBI" id="CHEBI:15378"/>
        <dbReference type="ChEBI" id="CHEBI:30616"/>
        <dbReference type="ChEBI" id="CHEBI:33019"/>
        <dbReference type="ChEBI" id="CHEBI:58315"/>
        <dbReference type="ChEBI" id="CHEBI:78442"/>
        <dbReference type="ChEBI" id="CHEBI:78536"/>
        <dbReference type="ChEBI" id="CHEBI:456215"/>
        <dbReference type="EC" id="6.1.1.1"/>
    </reaction>
</comment>
<evidence type="ECO:0000313" key="12">
    <source>
        <dbReference type="EMBL" id="MQW93042.1"/>
    </source>
</evidence>
<evidence type="ECO:0000256" key="10">
    <source>
        <dbReference type="HAMAP-Rule" id="MF_02007"/>
    </source>
</evidence>
<dbReference type="PROSITE" id="PS50889">
    <property type="entry name" value="S4"/>
    <property type="match status" value="1"/>
</dbReference>
<dbReference type="PANTHER" id="PTHR11766">
    <property type="entry name" value="TYROSYL-TRNA SYNTHETASE"/>
    <property type="match status" value="1"/>
</dbReference>
<dbReference type="Pfam" id="PF00579">
    <property type="entry name" value="tRNA-synt_1b"/>
    <property type="match status" value="1"/>
</dbReference>
<keyword evidence="6 11" id="KW-0694">RNA-binding</keyword>
<comment type="similarity">
    <text evidence="10">Belongs to the class-I aminoacyl-tRNA synthetase family. TyrS type 2 subfamily.</text>
</comment>
<protein>
    <recommendedName>
        <fullName evidence="10">Tyrosine--tRNA ligase</fullName>
        <ecNumber evidence="10">6.1.1.1</ecNumber>
    </recommendedName>
    <alternativeName>
        <fullName evidence="10">Tyrosyl-tRNA synthetase</fullName>
        <shortName evidence="10">TyrRS</shortName>
    </alternativeName>
</protein>
<keyword evidence="3 10" id="KW-0436">Ligase</keyword>
<dbReference type="InterPro" id="IPR024088">
    <property type="entry name" value="Tyr-tRNA-ligase_bac-type"/>
</dbReference>
<evidence type="ECO:0000256" key="1">
    <source>
        <dbReference type="ARBA" id="ARBA00011738"/>
    </source>
</evidence>
<dbReference type="NCBIfam" id="TIGR00234">
    <property type="entry name" value="tyrS"/>
    <property type="match status" value="1"/>
</dbReference>
<reference evidence="14 15" key="1">
    <citation type="submission" date="2019-10" db="EMBL/GenBank/DDBJ databases">
        <authorList>
            <person name="Dong K."/>
        </authorList>
    </citation>
    <scope>NUCLEOTIDE SEQUENCE [LARGE SCALE GENOMIC DNA]</scope>
    <source>
        <strain evidence="13">Dk386</strain>
        <strain evidence="14">dk386</strain>
        <strain evidence="15">dk771</strain>
        <strain evidence="12">Dk771</strain>
    </source>
</reference>
<sequence>MSNFLPAEEQLALIQRGTHEIISEEDLLKKLKLNRPLKIKAGFDPTAPDLHLGHTVLINKLKVFQDLGHEVYFLIGDYTAMIGDPTGKSATRPPLSREQVLANAKTYQEQVFKILDPNKTKVVFNSEWFAEKSAADLIQLASQQTVARMLERDDFTKRYNNQQPIAIHEFLYPLVQGYDSVALEADVEMGGTDQTFNLLMGRTLQGRYDQEPQVCITVPILEGLDGVNKMSKSLGNYIGVFDAPGAMYQKVLSMPDSLIERYFELLSFKSLEDIEVLLKEIEDGRNPQEVKKILALELVERFHGAEAAAHAHKGAGNIITEGELPEGTPEVTISLSEFGGEIFITSILREAGLTKNSAQAKDALGRGAVKVDWNAVDTSFSVKDKVTLIVQASKKAIAKVTFVD</sequence>
<evidence type="ECO:0000256" key="4">
    <source>
        <dbReference type="ARBA" id="ARBA00022741"/>
    </source>
</evidence>
<feature type="short sequence motif" description="'HIGH' region" evidence="10">
    <location>
        <begin position="45"/>
        <end position="54"/>
    </location>
</feature>
<evidence type="ECO:0000256" key="3">
    <source>
        <dbReference type="ARBA" id="ARBA00022598"/>
    </source>
</evidence>
<keyword evidence="8 10" id="KW-0030">Aminoacyl-tRNA synthetase</keyword>
<dbReference type="GO" id="GO:0005829">
    <property type="term" value="C:cytosol"/>
    <property type="evidence" value="ECO:0007669"/>
    <property type="project" value="TreeGrafter"/>
</dbReference>
<keyword evidence="2 10" id="KW-0963">Cytoplasm</keyword>
<dbReference type="GO" id="GO:0005524">
    <property type="term" value="F:ATP binding"/>
    <property type="evidence" value="ECO:0007669"/>
    <property type="project" value="UniProtKB-UniRule"/>
</dbReference>
<evidence type="ECO:0000313" key="14">
    <source>
        <dbReference type="Proteomes" id="UP000327478"/>
    </source>
</evidence>
<accession>A0A5Q0P6F4</accession>
<keyword evidence="7 10" id="KW-0648">Protein biosynthesis</keyword>
<keyword evidence="4 10" id="KW-0547">Nucleotide-binding</keyword>
<feature type="short sequence motif" description="'KMSKS' region" evidence="10">
    <location>
        <begin position="229"/>
        <end position="233"/>
    </location>
</feature>
<keyword evidence="14" id="KW-1185">Reference proteome</keyword>
<dbReference type="InterPro" id="IPR024108">
    <property type="entry name" value="Tyr-tRNA-ligase_bac_2"/>
</dbReference>
<dbReference type="AlphaFoldDB" id="A0A5Q0P6F4"/>
<dbReference type="Gene3D" id="1.10.240.10">
    <property type="entry name" value="Tyrosyl-Transfer RNA Synthetase"/>
    <property type="match status" value="1"/>
</dbReference>
<dbReference type="HAMAP" id="MF_02007">
    <property type="entry name" value="Tyr_tRNA_synth_type2"/>
    <property type="match status" value="1"/>
</dbReference>
<feature type="binding site" evidence="10">
    <location>
        <position position="232"/>
    </location>
    <ligand>
        <name>ATP</name>
        <dbReference type="ChEBI" id="CHEBI:30616"/>
    </ligand>
</feature>
<dbReference type="FunFam" id="3.40.50.620:FF:000061">
    <property type="entry name" value="Tyrosine--tRNA ligase"/>
    <property type="match status" value="1"/>
</dbReference>
<dbReference type="InterPro" id="IPR036986">
    <property type="entry name" value="S4_RNA-bd_sf"/>
</dbReference>
<dbReference type="SUPFAM" id="SSF52374">
    <property type="entry name" value="Nucleotidylyl transferase"/>
    <property type="match status" value="1"/>
</dbReference>
<organism evidence="12 15">
    <name type="scientific">Acinetobacter wanghuae</name>
    <dbReference type="NCBI Taxonomy" id="2662362"/>
    <lineage>
        <taxon>Bacteria</taxon>
        <taxon>Pseudomonadati</taxon>
        <taxon>Pseudomonadota</taxon>
        <taxon>Gammaproteobacteria</taxon>
        <taxon>Moraxellales</taxon>
        <taxon>Moraxellaceae</taxon>
        <taxon>Acinetobacter</taxon>
    </lineage>
</organism>
<evidence type="ECO:0000256" key="8">
    <source>
        <dbReference type="ARBA" id="ARBA00023146"/>
    </source>
</evidence>
<dbReference type="GO" id="GO:0004831">
    <property type="term" value="F:tyrosine-tRNA ligase activity"/>
    <property type="evidence" value="ECO:0007669"/>
    <property type="project" value="UniProtKB-UniRule"/>
</dbReference>
<evidence type="ECO:0000256" key="6">
    <source>
        <dbReference type="ARBA" id="ARBA00022884"/>
    </source>
</evidence>
<evidence type="ECO:0000256" key="7">
    <source>
        <dbReference type="ARBA" id="ARBA00022917"/>
    </source>
</evidence>
<comment type="function">
    <text evidence="10">Catalyzes the attachment of tyrosine to tRNA(Tyr) in a two-step reaction: tyrosine is first activated by ATP to form Tyr-AMP and then transferred to the acceptor end of tRNA(Tyr).</text>
</comment>
<dbReference type="EMBL" id="CP045650">
    <property type="protein sequence ID" value="QGA12243.1"/>
    <property type="molecule type" value="Genomic_DNA"/>
</dbReference>
<dbReference type="CDD" id="cd00805">
    <property type="entry name" value="TyrRS_core"/>
    <property type="match status" value="1"/>
</dbReference>
<dbReference type="Gene3D" id="3.40.50.620">
    <property type="entry name" value="HUPs"/>
    <property type="match status" value="1"/>
</dbReference>
<name>A0A5Q0P6F4_9GAMM</name>
<dbReference type="PROSITE" id="PS00178">
    <property type="entry name" value="AA_TRNA_LIGASE_I"/>
    <property type="match status" value="1"/>
</dbReference>
<proteinExistence type="inferred from homology"/>
<dbReference type="InterPro" id="IPR001412">
    <property type="entry name" value="aa-tRNA-synth_I_CS"/>
</dbReference>
<dbReference type="PRINTS" id="PR01040">
    <property type="entry name" value="TRNASYNTHTYR"/>
</dbReference>
<evidence type="ECO:0000313" key="13">
    <source>
        <dbReference type="EMBL" id="QGA12243.1"/>
    </source>
</evidence>
<dbReference type="InterPro" id="IPR014729">
    <property type="entry name" value="Rossmann-like_a/b/a_fold"/>
</dbReference>
<dbReference type="PANTHER" id="PTHR11766:SF1">
    <property type="entry name" value="TYROSINE--TRNA LIGASE"/>
    <property type="match status" value="1"/>
</dbReference>
<dbReference type="EMBL" id="WITK01000022">
    <property type="protein sequence ID" value="MQW93042.1"/>
    <property type="molecule type" value="Genomic_DNA"/>
</dbReference>
<keyword evidence="5 10" id="KW-0067">ATP-binding</keyword>
<dbReference type="InterPro" id="IPR002307">
    <property type="entry name" value="Tyr-tRNA-ligase"/>
</dbReference>